<gene>
    <name evidence="4" type="ordered locus">Thivi_2695</name>
</gene>
<dbReference type="RefSeq" id="WP_014779048.1">
    <property type="nucleotide sequence ID" value="NC_018012.1"/>
</dbReference>
<dbReference type="OrthoDB" id="9786347at2"/>
<dbReference type="eggNOG" id="COG2920">
    <property type="taxonomic scope" value="Bacteria"/>
</dbReference>
<dbReference type="EMBL" id="CP003154">
    <property type="protein sequence ID" value="AFL74614.1"/>
    <property type="molecule type" value="Genomic_DNA"/>
</dbReference>
<dbReference type="GO" id="GO:0002143">
    <property type="term" value="P:tRNA wobble position uridine thiolation"/>
    <property type="evidence" value="ECO:0007669"/>
    <property type="project" value="TreeGrafter"/>
</dbReference>
<dbReference type="AlphaFoldDB" id="I3YC96"/>
<keyword evidence="5" id="KW-1185">Reference proteome</keyword>
<dbReference type="Pfam" id="PF04358">
    <property type="entry name" value="DsrC"/>
    <property type="match status" value="1"/>
</dbReference>
<evidence type="ECO:0000313" key="4">
    <source>
        <dbReference type="EMBL" id="AFL74614.1"/>
    </source>
</evidence>
<evidence type="ECO:0000256" key="2">
    <source>
        <dbReference type="ARBA" id="ARBA00022490"/>
    </source>
</evidence>
<dbReference type="PANTHER" id="PTHR37010:SF1">
    <property type="entry name" value="SULFURTRANSFERASE TUSE"/>
    <property type="match status" value="1"/>
</dbReference>
<name>I3YC96_THIV6</name>
<keyword evidence="3" id="KW-0808">Transferase</keyword>
<comment type="function">
    <text evidence="3">Part of a sulfur-relay system.</text>
</comment>
<dbReference type="Gene3D" id="3.30.1420.10">
    <property type="match status" value="1"/>
</dbReference>
<dbReference type="InterPro" id="IPR025526">
    <property type="entry name" value="DsrC-like_dom_sf"/>
</dbReference>
<evidence type="ECO:0000256" key="3">
    <source>
        <dbReference type="PIRNR" id="PIRNR006223"/>
    </source>
</evidence>
<sequence>MSTMQIAGRDLAFNKQRLLANFDDWSMSVAEALAEDEGLVLSECHWKIIHFLREYYDAHEMPPSPRVIVKAIGTELSAHVPCTRKHLEGLFPNGGCKQACRIAGLPRYYCHSC</sequence>
<dbReference type="PIRSF" id="PIRSF006223">
    <property type="entry name" value="DsrC_TusE"/>
    <property type="match status" value="1"/>
</dbReference>
<comment type="similarity">
    <text evidence="3">Belongs to the dsrC/tusE family.</text>
</comment>
<reference evidence="4 5" key="1">
    <citation type="submission" date="2012-06" db="EMBL/GenBank/DDBJ databases">
        <title>Complete sequence of Thiocystis violascens DSM 198.</title>
        <authorList>
            <consortium name="US DOE Joint Genome Institute"/>
            <person name="Lucas S."/>
            <person name="Han J."/>
            <person name="Lapidus A."/>
            <person name="Cheng J.-F."/>
            <person name="Goodwin L."/>
            <person name="Pitluck S."/>
            <person name="Peters L."/>
            <person name="Ovchinnikova G."/>
            <person name="Teshima H."/>
            <person name="Detter J.C."/>
            <person name="Han C."/>
            <person name="Tapia R."/>
            <person name="Land M."/>
            <person name="Hauser L."/>
            <person name="Kyrpides N."/>
            <person name="Ivanova N."/>
            <person name="Pagani I."/>
            <person name="Vogl K."/>
            <person name="Liu Z."/>
            <person name="Frigaard N.-U."/>
            <person name="Bryant D."/>
            <person name="Woyke T."/>
        </authorList>
    </citation>
    <scope>NUCLEOTIDE SEQUENCE [LARGE SCALE GENOMIC DNA]</scope>
    <source>
        <strain evidence="5">ATCC 17096 / DSM 198 / 6111</strain>
    </source>
</reference>
<evidence type="ECO:0000256" key="1">
    <source>
        <dbReference type="ARBA" id="ARBA00004496"/>
    </source>
</evidence>
<proteinExistence type="inferred from homology"/>
<dbReference type="InterPro" id="IPR007453">
    <property type="entry name" value="DsrC/TusE"/>
</dbReference>
<organism evidence="4 5">
    <name type="scientific">Thiocystis violascens (strain ATCC 17096 / DSM 198 / 6111)</name>
    <name type="common">Chromatium violascens</name>
    <dbReference type="NCBI Taxonomy" id="765911"/>
    <lineage>
        <taxon>Bacteria</taxon>
        <taxon>Pseudomonadati</taxon>
        <taxon>Pseudomonadota</taxon>
        <taxon>Gammaproteobacteria</taxon>
        <taxon>Chromatiales</taxon>
        <taxon>Chromatiaceae</taxon>
        <taxon>Thiocystis</taxon>
    </lineage>
</organism>
<dbReference type="NCBIfam" id="TIGR03342">
    <property type="entry name" value="dsrC_tusE_dsvC"/>
    <property type="match status" value="1"/>
</dbReference>
<accession>I3YC96</accession>
<dbReference type="EC" id="2.8.1.-" evidence="3"/>
<dbReference type="HOGENOM" id="CLU_153199_1_0_6"/>
<dbReference type="KEGG" id="tvi:Thivi_2695"/>
<comment type="subcellular location">
    <subcellularLocation>
        <location evidence="1">Cytoplasm</location>
    </subcellularLocation>
</comment>
<dbReference type="Gene3D" id="1.10.10.370">
    <property type="entry name" value="DsrC-like protein, C-terminal domain"/>
    <property type="match status" value="1"/>
</dbReference>
<dbReference type="SUPFAM" id="SSF69721">
    <property type="entry name" value="DsrC, the gamma subunit of dissimilatory sulfite reductase"/>
    <property type="match status" value="1"/>
</dbReference>
<dbReference type="InterPro" id="IPR043163">
    <property type="entry name" value="DsrC-like_N"/>
</dbReference>
<keyword evidence="2" id="KW-0963">Cytoplasm</keyword>
<dbReference type="Proteomes" id="UP000006062">
    <property type="component" value="Chromosome"/>
</dbReference>
<dbReference type="GO" id="GO:0016740">
    <property type="term" value="F:transferase activity"/>
    <property type="evidence" value="ECO:0007669"/>
    <property type="project" value="UniProtKB-KW"/>
</dbReference>
<dbReference type="PANTHER" id="PTHR37010">
    <property type="entry name" value="SULFURTRANSFERASE TUSE"/>
    <property type="match status" value="1"/>
</dbReference>
<dbReference type="GO" id="GO:0005737">
    <property type="term" value="C:cytoplasm"/>
    <property type="evidence" value="ECO:0007669"/>
    <property type="project" value="UniProtKB-SubCell"/>
</dbReference>
<dbReference type="STRING" id="765911.Thivi_2695"/>
<evidence type="ECO:0000313" key="5">
    <source>
        <dbReference type="Proteomes" id="UP000006062"/>
    </source>
</evidence>
<dbReference type="InterPro" id="IPR042072">
    <property type="entry name" value="DsrC-like_C"/>
</dbReference>
<dbReference type="GO" id="GO:0097163">
    <property type="term" value="F:sulfur carrier activity"/>
    <property type="evidence" value="ECO:0007669"/>
    <property type="project" value="TreeGrafter"/>
</dbReference>
<protein>
    <recommendedName>
        <fullName evidence="3">Sulfurtransferase</fullName>
        <ecNumber evidence="3">2.8.1.-</ecNumber>
    </recommendedName>
</protein>